<dbReference type="Pfam" id="PF00895">
    <property type="entry name" value="ATP-synt_8"/>
    <property type="match status" value="1"/>
</dbReference>
<proteinExistence type="inferred from homology"/>
<keyword evidence="15" id="KW-0732">Signal</keyword>
<gene>
    <name evidence="16" type="primary">ATPase 8</name>
</gene>
<evidence type="ECO:0000256" key="5">
    <source>
        <dbReference type="ARBA" id="ARBA00022692"/>
    </source>
</evidence>
<comment type="subcellular location">
    <subcellularLocation>
        <location evidence="1 14">Mitochondrion membrane</location>
        <topology evidence="1 14">Single-pass membrane protein</topology>
    </subcellularLocation>
</comment>
<dbReference type="PANTHER" id="PTHR39937:SF1">
    <property type="entry name" value="ATP SYNTHASE PROTEIN 8"/>
    <property type="match status" value="1"/>
</dbReference>
<accession>Q8HM49</accession>
<evidence type="ECO:0000256" key="8">
    <source>
        <dbReference type="ARBA" id="ARBA00023065"/>
    </source>
</evidence>
<dbReference type="InterPro" id="IPR050635">
    <property type="entry name" value="ATPase_protein_8"/>
</dbReference>
<evidence type="ECO:0000256" key="1">
    <source>
        <dbReference type="ARBA" id="ARBA00004304"/>
    </source>
</evidence>
<feature type="signal peptide" evidence="15">
    <location>
        <begin position="1"/>
        <end position="30"/>
    </location>
</feature>
<keyword evidence="8 14" id="KW-0406">Ion transport</keyword>
<keyword evidence="4 14" id="KW-0138">CF(0)</keyword>
<dbReference type="GO" id="GO:0015078">
    <property type="term" value="F:proton transmembrane transporter activity"/>
    <property type="evidence" value="ECO:0007669"/>
    <property type="project" value="InterPro"/>
</dbReference>
<reference evidence="16" key="1">
    <citation type="journal article" date="2003" name="Mol. Phylogenet. Evol.">
        <title>Major patterns of higher teleostean phylogenies: a new perspective based on 100 complete mitochondrial DNA sequences.</title>
        <authorList>
            <person name="Miya M."/>
            <person name="Takeshima H."/>
            <person name="Endo H."/>
            <person name="Ishiguro N.B."/>
            <person name="Inoue J.G."/>
            <person name="Mukai T."/>
            <person name="Satoh T.P."/>
            <person name="Yamaguchi M."/>
            <person name="Kawaguchi A."/>
            <person name="Mabuchi K."/>
            <person name="Shirai S.M."/>
            <person name="Nishida M."/>
        </authorList>
    </citation>
    <scope>NUCLEOTIDE SEQUENCE</scope>
</reference>
<evidence type="ECO:0000256" key="11">
    <source>
        <dbReference type="ARBA" id="ARBA00023310"/>
    </source>
</evidence>
<dbReference type="EMBL" id="AP004415">
    <property type="protein sequence ID" value="BAC23311.1"/>
    <property type="molecule type" value="Genomic_DNA"/>
</dbReference>
<evidence type="ECO:0000256" key="3">
    <source>
        <dbReference type="ARBA" id="ARBA00022448"/>
    </source>
</evidence>
<protein>
    <recommendedName>
        <fullName evidence="14">ATP synthase complex subunit 8</fullName>
    </recommendedName>
</protein>
<evidence type="ECO:0000256" key="12">
    <source>
        <dbReference type="ARBA" id="ARBA00053067"/>
    </source>
</evidence>
<geneLocation type="mitochondrion" evidence="16"/>
<dbReference type="AlphaFoldDB" id="Q8HM49"/>
<keyword evidence="9 14" id="KW-0496">Mitochondrion</keyword>
<dbReference type="GO" id="GO:0015986">
    <property type="term" value="P:proton motive force-driven ATP synthesis"/>
    <property type="evidence" value="ECO:0007669"/>
    <property type="project" value="InterPro"/>
</dbReference>
<keyword evidence="10" id="KW-0472">Membrane</keyword>
<comment type="function">
    <text evidence="12">Subunit 8, of the mitochondrial membrane ATP synthase complex (F(1)F(0) ATP synthase or Complex V) that produces ATP from ADP in the presence of a proton gradient across the membrane which is generated by electron transport complexes of the respiratory chain. ATP synthase complex consist of a soluble F(1) head domain - the catalytic core - and a membrane F(1) domain - the membrane proton channel. These two domains are linked by a central stalk rotating inside the F(1) region and a stationary peripheral stalk. During catalysis, ATP synthesis in the catalytic domain of F(1) is coupled via a rotary mechanism of the central stalk subunits to proton translocation. In vivo, can only synthesize ATP although its ATP hydrolase activity can be activated artificially in vitro. Part of the complex F(0) domain.</text>
</comment>
<evidence type="ECO:0000256" key="7">
    <source>
        <dbReference type="ARBA" id="ARBA00022989"/>
    </source>
</evidence>
<evidence type="ECO:0000256" key="10">
    <source>
        <dbReference type="ARBA" id="ARBA00023136"/>
    </source>
</evidence>
<dbReference type="GO" id="GO:0045259">
    <property type="term" value="C:proton-transporting ATP synthase complex"/>
    <property type="evidence" value="ECO:0007669"/>
    <property type="project" value="UniProtKB-KW"/>
</dbReference>
<name>Q8HM49_CHAAE</name>
<comment type="similarity">
    <text evidence="2 14">Belongs to the ATPase protein 8 family.</text>
</comment>
<evidence type="ECO:0000256" key="2">
    <source>
        <dbReference type="ARBA" id="ARBA00008892"/>
    </source>
</evidence>
<evidence type="ECO:0000256" key="13">
    <source>
        <dbReference type="ARBA" id="ARBA00064647"/>
    </source>
</evidence>
<evidence type="ECO:0000256" key="6">
    <source>
        <dbReference type="ARBA" id="ARBA00022781"/>
    </source>
</evidence>
<keyword evidence="5 14" id="KW-0812">Transmembrane</keyword>
<dbReference type="GO" id="GO:0031966">
    <property type="term" value="C:mitochondrial membrane"/>
    <property type="evidence" value="ECO:0007669"/>
    <property type="project" value="UniProtKB-SubCell"/>
</dbReference>
<evidence type="ECO:0000256" key="14">
    <source>
        <dbReference type="RuleBase" id="RU003661"/>
    </source>
</evidence>
<feature type="chain" id="PRO_5004310393" description="ATP synthase complex subunit 8" evidence="15">
    <location>
        <begin position="31"/>
        <end position="55"/>
    </location>
</feature>
<evidence type="ECO:0000313" key="16">
    <source>
        <dbReference type="EMBL" id="BAC23311.1"/>
    </source>
</evidence>
<evidence type="ECO:0000256" key="15">
    <source>
        <dbReference type="SAM" id="SignalP"/>
    </source>
</evidence>
<keyword evidence="6 14" id="KW-0375">Hydrogen ion transport</keyword>
<dbReference type="InterPro" id="IPR001421">
    <property type="entry name" value="ATP8_metazoa"/>
</dbReference>
<comment type="subunit">
    <text evidence="13">Component of the ATP synthase complex composed at least of ATP5F1A/subunit alpha, ATP5F1B/subunit beta, ATP5MC1/subunit c (homooctomer), MT-ATP6/subunit a, MT-ATP8/subunit 8, ATP5ME/subunit e, ATP5MF/subunit f, ATP5MG/subunit g, ATP5MK/subunit k, ATP5MJ/subunit j, ATP5F1C/subunit gamma, ATP5F1D/subunit delta, ATP5F1E/subunit epsilon, ATP5PF/subunit F6, ATP5PB/subunit b, ATP5PD/subunit d, ATP5PO/subunit OSCP. ATP synthase complex consists of a soluble F(1) head domain (subunits alpha(3) and beta(3)) - the catalytic core - and a membrane F(0) domain - the membrane proton channel (subunits c, a, 8, e, f, g, k and j). These two domains are linked by a central stalk (subunits gamma, delta, and epsilon) rotating inside the F1 region and a stationary peripheral stalk (subunits F6, b, d, and OSCP).</text>
</comment>
<dbReference type="PANTHER" id="PTHR39937">
    <property type="entry name" value="ATP SYNTHASE PROTEIN 8"/>
    <property type="match status" value="1"/>
</dbReference>
<keyword evidence="3 14" id="KW-0813">Transport</keyword>
<keyword evidence="11" id="KW-0066">ATP synthesis</keyword>
<sequence>MPQLNPTPWLYILLLTWLIFLVVLPPKIMAHVFPNMPHLPHIFNFQTNNWYWPWR</sequence>
<evidence type="ECO:0000256" key="4">
    <source>
        <dbReference type="ARBA" id="ARBA00022547"/>
    </source>
</evidence>
<evidence type="ECO:0000256" key="9">
    <source>
        <dbReference type="ARBA" id="ARBA00023128"/>
    </source>
</evidence>
<keyword evidence="7" id="KW-1133">Transmembrane helix</keyword>
<organism evidence="16">
    <name type="scientific">Chaunax abei</name>
    <name type="common">Coffinfish</name>
    <dbReference type="NCBI Taxonomy" id="181417"/>
    <lineage>
        <taxon>Eukaryota</taxon>
        <taxon>Metazoa</taxon>
        <taxon>Chordata</taxon>
        <taxon>Craniata</taxon>
        <taxon>Vertebrata</taxon>
        <taxon>Euteleostomi</taxon>
        <taxon>Actinopterygii</taxon>
        <taxon>Neopterygii</taxon>
        <taxon>Teleostei</taxon>
        <taxon>Neoteleostei</taxon>
        <taxon>Acanthomorphata</taxon>
        <taxon>Eupercaria</taxon>
        <taxon>Lophiiformes</taxon>
        <taxon>Chaunacoidei</taxon>
        <taxon>Chaunacidae</taxon>
        <taxon>Chaunax</taxon>
    </lineage>
</organism>